<reference evidence="4" key="1">
    <citation type="submission" date="2025-08" db="UniProtKB">
        <authorList>
            <consortium name="RefSeq"/>
        </authorList>
    </citation>
    <scope>IDENTIFICATION</scope>
    <source>
        <tissue evidence="4">Thorax and Abdomen</tissue>
    </source>
</reference>
<dbReference type="KEGG" id="nlo:107223725"/>
<dbReference type="InterPro" id="IPR044822">
    <property type="entry name" value="Myb_DNA-bind_4"/>
</dbReference>
<evidence type="ECO:0000256" key="1">
    <source>
        <dbReference type="SAM" id="MobiDB-lite"/>
    </source>
</evidence>
<feature type="domain" description="Myb/SANT-like DNA-binding" evidence="2">
    <location>
        <begin position="113"/>
        <end position="204"/>
    </location>
</feature>
<dbReference type="AlphaFoldDB" id="A0A6J0BXZ6"/>
<evidence type="ECO:0000313" key="4">
    <source>
        <dbReference type="RefSeq" id="XP_015518998.1"/>
    </source>
</evidence>
<feature type="region of interest" description="Disordered" evidence="1">
    <location>
        <begin position="227"/>
        <end position="246"/>
    </location>
</feature>
<sequence length="282" mass="32159">MSEQKKKKLPFVFRRIVLDDDEAGIETDAGVLCEVMINGTKNISYVPKSFLSSLGIELPKNLHDKENCSSKTVDTSGDNLERDVSIQASGSTTAIRTVSHVLLPTFNSSNATVKWDDHDTKMMLDLYAENLNHVGPFKKFKTKKKMWEHIAVDISTTFSKYVNGQQCESRFKTVRNRKGLAVTHNKQSGNDAKVVPYQQEMDNIRSIDDSVQPEVLVSVGNTRVLKQKRKEDAARGGTKKKKQDPLLAMYVELQEKKEENKERRHQEKMKIFTEYCLKKQSE</sequence>
<keyword evidence="3" id="KW-1185">Reference proteome</keyword>
<dbReference type="PANTHER" id="PTHR47595:SF1">
    <property type="entry name" value="MYB_SANT-LIKE DNA-BINDING DOMAIN-CONTAINING PROTEIN"/>
    <property type="match status" value="1"/>
</dbReference>
<protein>
    <submittedName>
        <fullName evidence="4">Uncharacterized protein LOC107223725</fullName>
    </submittedName>
</protein>
<dbReference type="Pfam" id="PF13837">
    <property type="entry name" value="Myb_DNA-bind_4"/>
    <property type="match status" value="1"/>
</dbReference>
<dbReference type="OrthoDB" id="6776802at2759"/>
<dbReference type="GeneID" id="107223725"/>
<proteinExistence type="predicted"/>
<organism evidence="4">
    <name type="scientific">Neodiprion lecontei</name>
    <name type="common">Redheaded pine sawfly</name>
    <dbReference type="NCBI Taxonomy" id="441921"/>
    <lineage>
        <taxon>Eukaryota</taxon>
        <taxon>Metazoa</taxon>
        <taxon>Ecdysozoa</taxon>
        <taxon>Arthropoda</taxon>
        <taxon>Hexapoda</taxon>
        <taxon>Insecta</taxon>
        <taxon>Pterygota</taxon>
        <taxon>Neoptera</taxon>
        <taxon>Endopterygota</taxon>
        <taxon>Hymenoptera</taxon>
        <taxon>Tenthredinoidea</taxon>
        <taxon>Diprionidae</taxon>
        <taxon>Diprioninae</taxon>
        <taxon>Neodiprion</taxon>
    </lineage>
</organism>
<gene>
    <name evidence="4" type="primary">LOC107223725</name>
</gene>
<dbReference type="Proteomes" id="UP000829291">
    <property type="component" value="Chromosome 3"/>
</dbReference>
<evidence type="ECO:0000313" key="3">
    <source>
        <dbReference type="Proteomes" id="UP000829291"/>
    </source>
</evidence>
<evidence type="ECO:0000259" key="2">
    <source>
        <dbReference type="Pfam" id="PF13837"/>
    </source>
</evidence>
<accession>A0A6J0BXZ6</accession>
<name>A0A6J0BXZ6_NEOLC</name>
<dbReference type="RefSeq" id="XP_015518998.1">
    <property type="nucleotide sequence ID" value="XM_015663512.2"/>
</dbReference>
<dbReference type="InParanoid" id="A0A6J0BXZ6"/>
<dbReference type="PANTHER" id="PTHR47595">
    <property type="entry name" value="HEAT SHOCK 70 KDA PROTEIN 14"/>
    <property type="match status" value="1"/>
</dbReference>